<dbReference type="Proteomes" id="UP000247681">
    <property type="component" value="Unassembled WGS sequence"/>
</dbReference>
<evidence type="ECO:0000313" key="1">
    <source>
        <dbReference type="EMBL" id="PXY46550.1"/>
    </source>
</evidence>
<gene>
    <name evidence="1" type="ORF">DMB68_05110</name>
</gene>
<name>A0A2V4C997_9FLAO</name>
<protein>
    <submittedName>
        <fullName evidence="1">Uncharacterized protein</fullName>
    </submittedName>
</protein>
<dbReference type="AlphaFoldDB" id="A0A2V4C997"/>
<proteinExistence type="predicted"/>
<sequence length="62" mass="7230">MVFSGACSCYPLYLFRQNIYGLLKCFRLPKKGAAAIRARAFGFYKNGIVKEYFRILYDEFSL</sequence>
<keyword evidence="2" id="KW-1185">Reference proteome</keyword>
<reference evidence="1 2" key="1">
    <citation type="submission" date="2018-05" db="EMBL/GenBank/DDBJ databases">
        <title>Flavobacterium sp. strain IMCC34758, incomplete genome.</title>
        <authorList>
            <person name="Joung Y."/>
        </authorList>
    </citation>
    <scope>NUCLEOTIDE SEQUENCE [LARGE SCALE GENOMIC DNA]</scope>
    <source>
        <strain evidence="1 2">IMCC34758</strain>
    </source>
</reference>
<comment type="caution">
    <text evidence="1">The sequence shown here is derived from an EMBL/GenBank/DDBJ whole genome shotgun (WGS) entry which is preliminary data.</text>
</comment>
<dbReference type="EMBL" id="QJHL01000001">
    <property type="protein sequence ID" value="PXY46550.1"/>
    <property type="molecule type" value="Genomic_DNA"/>
</dbReference>
<organism evidence="1 2">
    <name type="scientific">Flavobacterium hydrophilum</name>
    <dbReference type="NCBI Taxonomy" id="2211445"/>
    <lineage>
        <taxon>Bacteria</taxon>
        <taxon>Pseudomonadati</taxon>
        <taxon>Bacteroidota</taxon>
        <taxon>Flavobacteriia</taxon>
        <taxon>Flavobacteriales</taxon>
        <taxon>Flavobacteriaceae</taxon>
        <taxon>Flavobacterium</taxon>
    </lineage>
</organism>
<evidence type="ECO:0000313" key="2">
    <source>
        <dbReference type="Proteomes" id="UP000247681"/>
    </source>
</evidence>
<accession>A0A2V4C997</accession>